<dbReference type="InterPro" id="IPR002156">
    <property type="entry name" value="RNaseH_domain"/>
</dbReference>
<keyword evidence="4" id="KW-0255">Endonuclease</keyword>
<dbReference type="InterPro" id="IPR041588">
    <property type="entry name" value="Integrase_H2C2"/>
</dbReference>
<dbReference type="AlphaFoldDB" id="A0A803SWV6"/>
<dbReference type="InterPro" id="IPR040643">
    <property type="entry name" value="MLVIN_C"/>
</dbReference>
<evidence type="ECO:0000256" key="1">
    <source>
        <dbReference type="ARBA" id="ARBA00022679"/>
    </source>
</evidence>
<feature type="region of interest" description="Disordered" evidence="7">
    <location>
        <begin position="899"/>
        <end position="959"/>
    </location>
</feature>
<dbReference type="PANTHER" id="PTHR41694:SF5">
    <property type="entry name" value="RIBONUCLEASE H"/>
    <property type="match status" value="1"/>
</dbReference>
<accession>A0A803SWV6</accession>
<keyword evidence="2" id="KW-0548">Nucleotidyltransferase</keyword>
<feature type="compositionally biased region" description="Low complexity" evidence="7">
    <location>
        <begin position="945"/>
        <end position="959"/>
    </location>
</feature>
<organism evidence="10 11">
    <name type="scientific">Anolis carolinensis</name>
    <name type="common">Green anole</name>
    <name type="synonym">American chameleon</name>
    <dbReference type="NCBI Taxonomy" id="28377"/>
    <lineage>
        <taxon>Eukaryota</taxon>
        <taxon>Metazoa</taxon>
        <taxon>Chordata</taxon>
        <taxon>Craniata</taxon>
        <taxon>Vertebrata</taxon>
        <taxon>Euteleostomi</taxon>
        <taxon>Lepidosauria</taxon>
        <taxon>Squamata</taxon>
        <taxon>Bifurcata</taxon>
        <taxon>Unidentata</taxon>
        <taxon>Episquamata</taxon>
        <taxon>Toxicofera</taxon>
        <taxon>Iguania</taxon>
        <taxon>Dactyloidae</taxon>
        <taxon>Anolis</taxon>
    </lineage>
</organism>
<evidence type="ECO:0000259" key="8">
    <source>
        <dbReference type="PROSITE" id="PS50879"/>
    </source>
</evidence>
<keyword evidence="1" id="KW-0808">Transferase</keyword>
<evidence type="ECO:0000256" key="6">
    <source>
        <dbReference type="ARBA" id="ARBA00022918"/>
    </source>
</evidence>
<evidence type="ECO:0000313" key="11">
    <source>
        <dbReference type="Proteomes" id="UP000001646"/>
    </source>
</evidence>
<evidence type="ECO:0000256" key="3">
    <source>
        <dbReference type="ARBA" id="ARBA00022722"/>
    </source>
</evidence>
<evidence type="ECO:0000256" key="2">
    <source>
        <dbReference type="ARBA" id="ARBA00022695"/>
    </source>
</evidence>
<feature type="domain" description="Integrase catalytic" evidence="9">
    <location>
        <begin position="610"/>
        <end position="767"/>
    </location>
</feature>
<name>A0A803SWV6_ANOCA</name>
<reference evidence="10 11" key="1">
    <citation type="submission" date="2009-12" db="EMBL/GenBank/DDBJ databases">
        <title>The Genome Sequence of Anolis carolinensis (Green Anole Lizard).</title>
        <authorList>
            <consortium name="The Genome Sequencing Platform"/>
            <person name="Di Palma F."/>
            <person name="Alfoldi J."/>
            <person name="Heiman D."/>
            <person name="Young S."/>
            <person name="Grabherr M."/>
            <person name="Johnson J."/>
            <person name="Lander E.S."/>
            <person name="Lindblad-Toh K."/>
        </authorList>
    </citation>
    <scope>NUCLEOTIDE SEQUENCE [LARGE SCALE GENOMIC DNA]</scope>
    <source>
        <strain evidence="10 11">JBL SC #1</strain>
    </source>
</reference>
<feature type="compositionally biased region" description="Pro residues" evidence="7">
    <location>
        <begin position="906"/>
        <end position="917"/>
    </location>
</feature>
<proteinExistence type="predicted"/>
<keyword evidence="5" id="KW-0378">Hydrolase</keyword>
<dbReference type="PANTHER" id="PTHR41694">
    <property type="entry name" value="ENDOGENOUS RETROVIRUS GROUP K MEMBER POL PROTEIN"/>
    <property type="match status" value="1"/>
</dbReference>
<dbReference type="PROSITE" id="PS50879">
    <property type="entry name" value="RNASE_H_1"/>
    <property type="match status" value="1"/>
</dbReference>
<dbReference type="InParanoid" id="A0A803SWV6"/>
<dbReference type="InterPro" id="IPR043502">
    <property type="entry name" value="DNA/RNA_pol_sf"/>
</dbReference>
<evidence type="ECO:0000259" key="9">
    <source>
        <dbReference type="PROSITE" id="PS50994"/>
    </source>
</evidence>
<protein>
    <submittedName>
        <fullName evidence="10">Uncharacterized protein</fullName>
    </submittedName>
</protein>
<evidence type="ECO:0000313" key="10">
    <source>
        <dbReference type="Ensembl" id="ENSACAP00000027446.1"/>
    </source>
</evidence>
<dbReference type="Pfam" id="PF17919">
    <property type="entry name" value="RT_RNaseH_2"/>
    <property type="match status" value="1"/>
</dbReference>
<feature type="domain" description="RNase H type-1" evidence="8">
    <location>
        <begin position="346"/>
        <end position="492"/>
    </location>
</feature>
<dbReference type="Pfam" id="PF00665">
    <property type="entry name" value="rve"/>
    <property type="match status" value="1"/>
</dbReference>
<reference evidence="10" key="3">
    <citation type="submission" date="2025-09" db="UniProtKB">
        <authorList>
            <consortium name="Ensembl"/>
        </authorList>
    </citation>
    <scope>IDENTIFICATION</scope>
</reference>
<dbReference type="Ensembl" id="ENSACAT00000051821.1">
    <property type="protein sequence ID" value="ENSACAP00000027446.1"/>
    <property type="gene ID" value="ENSACAG00000039655.1"/>
</dbReference>
<dbReference type="GO" id="GO:0003676">
    <property type="term" value="F:nucleic acid binding"/>
    <property type="evidence" value="ECO:0007669"/>
    <property type="project" value="InterPro"/>
</dbReference>
<dbReference type="Gene3D" id="2.30.30.850">
    <property type="match status" value="1"/>
</dbReference>
<dbReference type="Gene3D" id="1.10.340.70">
    <property type="match status" value="1"/>
</dbReference>
<evidence type="ECO:0000256" key="5">
    <source>
        <dbReference type="ARBA" id="ARBA00022801"/>
    </source>
</evidence>
<dbReference type="CDD" id="cd09273">
    <property type="entry name" value="RNase_HI_RT_Bel"/>
    <property type="match status" value="1"/>
</dbReference>
<keyword evidence="6" id="KW-0695">RNA-directed DNA polymerase</keyword>
<feature type="compositionally biased region" description="Basic residues" evidence="7">
    <location>
        <begin position="924"/>
        <end position="935"/>
    </location>
</feature>
<dbReference type="InterPro" id="IPR041577">
    <property type="entry name" value="RT_RNaseH_2"/>
</dbReference>
<dbReference type="InterPro" id="IPR012337">
    <property type="entry name" value="RNaseH-like_sf"/>
</dbReference>
<dbReference type="Pfam" id="PF18697">
    <property type="entry name" value="MLVIN_C"/>
    <property type="match status" value="1"/>
</dbReference>
<dbReference type="InterPro" id="IPR001584">
    <property type="entry name" value="Integrase_cat-core"/>
</dbReference>
<evidence type="ECO:0000256" key="4">
    <source>
        <dbReference type="ARBA" id="ARBA00022759"/>
    </source>
</evidence>
<dbReference type="SUPFAM" id="SSF53098">
    <property type="entry name" value="Ribonuclease H-like"/>
    <property type="match status" value="2"/>
</dbReference>
<dbReference type="GeneTree" id="ENSGT00940000160750"/>
<dbReference type="Proteomes" id="UP000001646">
    <property type="component" value="Chromosome 6"/>
</dbReference>
<dbReference type="PROSITE" id="PS50994">
    <property type="entry name" value="INTEGRASE"/>
    <property type="match status" value="1"/>
</dbReference>
<dbReference type="Gene3D" id="3.10.20.370">
    <property type="match status" value="1"/>
</dbReference>
<dbReference type="Pfam" id="PF00075">
    <property type="entry name" value="RNase_H"/>
    <property type="match status" value="1"/>
</dbReference>
<dbReference type="Pfam" id="PF17921">
    <property type="entry name" value="Integrase_H2C2"/>
    <property type="match status" value="1"/>
</dbReference>
<keyword evidence="11" id="KW-1185">Reference proteome</keyword>
<dbReference type="SUPFAM" id="SSF56672">
    <property type="entry name" value="DNA/RNA polymerases"/>
    <property type="match status" value="1"/>
</dbReference>
<dbReference type="GO" id="GO:0003964">
    <property type="term" value="F:RNA-directed DNA polymerase activity"/>
    <property type="evidence" value="ECO:0007669"/>
    <property type="project" value="UniProtKB-KW"/>
</dbReference>
<dbReference type="GO" id="GO:0004523">
    <property type="term" value="F:RNA-DNA hybrid ribonuclease activity"/>
    <property type="evidence" value="ECO:0007669"/>
    <property type="project" value="InterPro"/>
</dbReference>
<dbReference type="GO" id="GO:0015074">
    <property type="term" value="P:DNA integration"/>
    <property type="evidence" value="ECO:0007669"/>
    <property type="project" value="InterPro"/>
</dbReference>
<reference evidence="10" key="2">
    <citation type="submission" date="2025-08" db="UniProtKB">
        <authorList>
            <consortium name="Ensembl"/>
        </authorList>
    </citation>
    <scope>IDENTIFICATION</scope>
</reference>
<keyword evidence="3" id="KW-0540">Nuclease</keyword>
<dbReference type="InterPro" id="IPR036397">
    <property type="entry name" value="RNaseH_sf"/>
</dbReference>
<dbReference type="Gene3D" id="3.30.420.10">
    <property type="entry name" value="Ribonuclease H-like superfamily/Ribonuclease H"/>
    <property type="match status" value="2"/>
</dbReference>
<sequence length="959" mass="105702">MWTRPGRCSSAGRFFRKVSPVLLRSSAKALLRSWTGGRNETRGSFSNTLTIFCFVVRMYLPVKDLPSVSSTSWERLASRSPKRKLKSARTLCVTWGLMSLKDSGLWGRSGRKLSVRSESPRPRSNCGVFWAWLASAESGCPTSDCSPGLFMRQPPDRRLSSPGPQNAGTAFDAIKKALMSAPALGLPDMTKPFFLYVHERRGVAAGVLTQPLGSAKRPVAYFSKRLDPTSLGWPACLRAVAATAMLAEEARKLTLGQPMTVYVPHSVLAVLDAKGTNWLSAGRLTRYQASLIDQGDLTLATTNCLNPATLMPIESAEGDDQEPHDCIATIEEVYSSRPDLKDQPLPQADLEYYTDGSSSVHQGVRKAGYAVVTLWDTIEAEPLPAGTSAQKAELIALTRALELAAGRTVNIYTDSKFAFNVLHAHGAIWKERGLLTTAGSPVKHQAEILRLLDAVCKPTAVAVIHCRGHQAGDQDAARGNRRADAAAKGAANKTPTFQGALIPDTTITSLPLYGTVDDEFARKEGLTQDGGWWKDSQGRLLLTDPLMCEVALRLHKSTHWGHDAMLEHLRSFFIGPRMAQQSIWACKRCLLCLKNNPKIQKKPEVGHLRAGLQPGQVWQVDFAELPSSKKYKYLLVFVDCYSGWPEAFACYTCTAKEVTQALLHDIIPRFGLPLCISSDNGSSFISKVTQQVSRVLQIRWDLHSSWHPEASGKVERMNQTLKRQVAKICQQANLPWPEALPLALTRVRAAPRGKLKLSPFEILYGRPFPSSQVPLKAEHLHEVGSESLRARLSSLTSVLSSLNRYLLSHLPVPLDAPVHDFSIGDWVFVRTWRPEPLTEKWVGPHQVLLTSYTACKVAGIRAWIHHTRLKSAPEPEPAPTSGEEDKDLWTAELGDDLKVLFRKTPPQGPPPANCPDPHPPEARRKTKSQRPKHKTLSKDLSKFHPSSTTGTPPFGPTNI</sequence>
<evidence type="ECO:0000256" key="7">
    <source>
        <dbReference type="SAM" id="MobiDB-lite"/>
    </source>
</evidence>